<keyword evidence="2" id="KW-0812">Transmembrane</keyword>
<evidence type="ECO:0000256" key="2">
    <source>
        <dbReference type="SAM" id="Phobius"/>
    </source>
</evidence>
<feature type="transmembrane region" description="Helical" evidence="2">
    <location>
        <begin position="78"/>
        <end position="101"/>
    </location>
</feature>
<keyword evidence="2" id="KW-1133">Transmembrane helix</keyword>
<organism evidence="3 4">
    <name type="scientific">Leptolyngbya subtilissima DQ-A4</name>
    <dbReference type="NCBI Taxonomy" id="2933933"/>
    <lineage>
        <taxon>Bacteria</taxon>
        <taxon>Bacillati</taxon>
        <taxon>Cyanobacteriota</taxon>
        <taxon>Cyanophyceae</taxon>
        <taxon>Leptolyngbyales</taxon>
        <taxon>Leptolyngbyaceae</taxon>
        <taxon>Leptolyngbya group</taxon>
        <taxon>Leptolyngbya</taxon>
    </lineage>
</organism>
<comment type="caution">
    <text evidence="3">The sequence shown here is derived from an EMBL/GenBank/DDBJ whole genome shotgun (WGS) entry which is preliminary data.</text>
</comment>
<evidence type="ECO:0000256" key="1">
    <source>
        <dbReference type="SAM" id="MobiDB-lite"/>
    </source>
</evidence>
<keyword evidence="2" id="KW-0472">Membrane</keyword>
<evidence type="ECO:0008006" key="5">
    <source>
        <dbReference type="Google" id="ProtNLM"/>
    </source>
</evidence>
<evidence type="ECO:0000313" key="3">
    <source>
        <dbReference type="EMBL" id="MEP0946089.1"/>
    </source>
</evidence>
<dbReference type="EMBL" id="JAMPKX010000001">
    <property type="protein sequence ID" value="MEP0946089.1"/>
    <property type="molecule type" value="Genomic_DNA"/>
</dbReference>
<feature type="region of interest" description="Disordered" evidence="1">
    <location>
        <begin position="1"/>
        <end position="42"/>
    </location>
</feature>
<sequence>MASDQDTSERPIYPGPTHGSSRPVPLPPGLPVREPGSPRYDPLAELRQRTDHGAVVAPAAPVQPRPRRALVQRLAKTWPVWSVGVLVLVSGVGAMSAISLFRIPNLPNCRAIFWPTASATTRLQCAEAYAEQATVEGYLEAIALLESLPSDHPLRGEIDLRIEDWSEKILALAENTFQAGDLAEAIAIAQRIPNHTAAAQLVSQQVSDWNQIWKEAETIYQAAEADLKALAFQDAFAKAIQLLDVDNTHWQTTKYDELTAKITAAREDLNTLGKAKELARQGTLKAMQEALKIAQSIDSKSPVYAEAQTVIRQFGRDLLDMAESALERRDAEAAGQMLEAIPAALNMGAEIADMRTLIDATQLSWQGGISGLEGAIVRLQSIGADRPLYNKAQGLMRRWQEEVEGRSQLEWARQVATPGTIADLQAAIIEAQKVSSANPAWDDAEDQISRWRSQIETSEDRPILSQAQQQAQVGDLAGAIATARQIGSGRALYDEAQGEISQWRADLQRAEDGPLLAQARQLAAQGRLAEAVAVASRIGSGRALHSDAQANIQTWRGQLQGQQLLQQAYQVAQSGTVGALVDAIRLAQQVPESSSQRAEATQALTRWSWDILRLAETEAVTNPSRAITLAEAVPAQTEAYAQAQLRLREWRAALEPQGGMTMP</sequence>
<reference evidence="3 4" key="1">
    <citation type="submission" date="2022-04" db="EMBL/GenBank/DDBJ databases">
        <title>Positive selection, recombination, and allopatry shape intraspecific diversity of widespread and dominant cyanobacteria.</title>
        <authorList>
            <person name="Wei J."/>
            <person name="Shu W."/>
            <person name="Hu C."/>
        </authorList>
    </citation>
    <scope>NUCLEOTIDE SEQUENCE [LARGE SCALE GENOMIC DNA]</scope>
    <source>
        <strain evidence="3 4">DQ-A4</strain>
    </source>
</reference>
<evidence type="ECO:0000313" key="4">
    <source>
        <dbReference type="Proteomes" id="UP001482513"/>
    </source>
</evidence>
<protein>
    <recommendedName>
        <fullName evidence="5">Chromosome segregation ATPase</fullName>
    </recommendedName>
</protein>
<dbReference type="RefSeq" id="WP_190694394.1">
    <property type="nucleotide sequence ID" value="NZ_JAMPKX010000001.1"/>
</dbReference>
<name>A0ABV0JZY8_9CYAN</name>
<gene>
    <name evidence="3" type="ORF">NC992_04305</name>
</gene>
<accession>A0ABV0JZY8</accession>
<proteinExistence type="predicted"/>
<dbReference type="Proteomes" id="UP001482513">
    <property type="component" value="Unassembled WGS sequence"/>
</dbReference>
<keyword evidence="4" id="KW-1185">Reference proteome</keyword>